<dbReference type="InterPro" id="IPR024747">
    <property type="entry name" value="Pyridox_Oxase-rel"/>
</dbReference>
<dbReference type="OrthoDB" id="8137294at2"/>
<dbReference type="Proteomes" id="UP000199205">
    <property type="component" value="Unassembled WGS sequence"/>
</dbReference>
<dbReference type="RefSeq" id="WP_037200539.1">
    <property type="nucleotide sequence ID" value="NZ_FMAF01000034.1"/>
</dbReference>
<sequence>MNIQEMAYEDCIALVKKQWLARLACANANIPYVVPVQYACAGDRLYAFTLPGKKLDIMRANPNVCVQIDQLKSKHSWKSVIIDARFVELDGDESREEKHRAWSLLAQHLDWWEPGALKPSSRLADATPKTHTFFALDMIDVSGRATAS</sequence>
<dbReference type="Gene3D" id="2.30.110.10">
    <property type="entry name" value="Electron Transport, Fmn-binding Protein, Chain A"/>
    <property type="match status" value="1"/>
</dbReference>
<dbReference type="AlphaFoldDB" id="A0A1C3XED4"/>
<organism evidence="1 2">
    <name type="scientific">Rhizobium lusitanum</name>
    <dbReference type="NCBI Taxonomy" id="293958"/>
    <lineage>
        <taxon>Bacteria</taxon>
        <taxon>Pseudomonadati</taxon>
        <taxon>Pseudomonadota</taxon>
        <taxon>Alphaproteobacteria</taxon>
        <taxon>Hyphomicrobiales</taxon>
        <taxon>Rhizobiaceae</taxon>
        <taxon>Rhizobium/Agrobacterium group</taxon>
        <taxon>Rhizobium</taxon>
    </lineage>
</organism>
<evidence type="ECO:0000313" key="2">
    <source>
        <dbReference type="Proteomes" id="UP000199205"/>
    </source>
</evidence>
<evidence type="ECO:0008006" key="3">
    <source>
        <dbReference type="Google" id="ProtNLM"/>
    </source>
</evidence>
<protein>
    <recommendedName>
        <fullName evidence="3">Pyridoxamine 5'-phosphate oxidase family protein</fullName>
    </recommendedName>
</protein>
<accession>A0A1C3XED4</accession>
<name>A0A1C3XED4_9HYPH</name>
<reference evidence="2" key="1">
    <citation type="submission" date="2016-08" db="EMBL/GenBank/DDBJ databases">
        <authorList>
            <person name="Varghese N."/>
            <person name="Submissions Spin"/>
        </authorList>
    </citation>
    <scope>NUCLEOTIDE SEQUENCE [LARGE SCALE GENOMIC DNA]</scope>
    <source>
        <strain evidence="2">P1-7</strain>
    </source>
</reference>
<dbReference type="SUPFAM" id="SSF50475">
    <property type="entry name" value="FMN-binding split barrel"/>
    <property type="match status" value="1"/>
</dbReference>
<dbReference type="Pfam" id="PF12900">
    <property type="entry name" value="Pyridox_ox_2"/>
    <property type="match status" value="1"/>
</dbReference>
<gene>
    <name evidence="1" type="ORF">GA0061101_1343</name>
</gene>
<dbReference type="EMBL" id="FMAF01000034">
    <property type="protein sequence ID" value="SCB50601.1"/>
    <property type="molecule type" value="Genomic_DNA"/>
</dbReference>
<proteinExistence type="predicted"/>
<dbReference type="InterPro" id="IPR012349">
    <property type="entry name" value="Split_barrel_FMN-bd"/>
</dbReference>
<evidence type="ECO:0000313" key="1">
    <source>
        <dbReference type="EMBL" id="SCB50601.1"/>
    </source>
</evidence>